<gene>
    <name evidence="1" type="ORF">MRB53_010739</name>
</gene>
<protein>
    <submittedName>
        <fullName evidence="1">Uncharacterized protein</fullName>
    </submittedName>
</protein>
<comment type="caution">
    <text evidence="1">The sequence shown here is derived from an EMBL/GenBank/DDBJ whole genome shotgun (WGS) entry which is preliminary data.</text>
</comment>
<evidence type="ECO:0000313" key="1">
    <source>
        <dbReference type="EMBL" id="KAJ8636472.1"/>
    </source>
</evidence>
<dbReference type="Proteomes" id="UP001234297">
    <property type="component" value="Chromosome 3"/>
</dbReference>
<organism evidence="1 2">
    <name type="scientific">Persea americana</name>
    <name type="common">Avocado</name>
    <dbReference type="NCBI Taxonomy" id="3435"/>
    <lineage>
        <taxon>Eukaryota</taxon>
        <taxon>Viridiplantae</taxon>
        <taxon>Streptophyta</taxon>
        <taxon>Embryophyta</taxon>
        <taxon>Tracheophyta</taxon>
        <taxon>Spermatophyta</taxon>
        <taxon>Magnoliopsida</taxon>
        <taxon>Magnoliidae</taxon>
        <taxon>Laurales</taxon>
        <taxon>Lauraceae</taxon>
        <taxon>Persea</taxon>
    </lineage>
</organism>
<dbReference type="EMBL" id="CM056811">
    <property type="protein sequence ID" value="KAJ8636472.1"/>
    <property type="molecule type" value="Genomic_DNA"/>
</dbReference>
<proteinExistence type="predicted"/>
<reference evidence="1 2" key="1">
    <citation type="journal article" date="2022" name="Hortic Res">
        <title>A haplotype resolved chromosomal level avocado genome allows analysis of novel avocado genes.</title>
        <authorList>
            <person name="Nath O."/>
            <person name="Fletcher S.J."/>
            <person name="Hayward A."/>
            <person name="Shaw L.M."/>
            <person name="Masouleh A.K."/>
            <person name="Furtado A."/>
            <person name="Henry R.J."/>
            <person name="Mitter N."/>
        </authorList>
    </citation>
    <scope>NUCLEOTIDE SEQUENCE [LARGE SCALE GENOMIC DNA]</scope>
    <source>
        <strain evidence="2">cv. Hass</strain>
    </source>
</reference>
<sequence>MLAGTLCNKVWNRMQSSFLKYQSALSLLFTLRMRARTLNPAWLAGESQGVDDPNLIDINESLSCNEILDSFPPFDELGLEHIPYF</sequence>
<keyword evidence="2" id="KW-1185">Reference proteome</keyword>
<name>A0ACC2LSU4_PERAE</name>
<evidence type="ECO:0000313" key="2">
    <source>
        <dbReference type="Proteomes" id="UP001234297"/>
    </source>
</evidence>
<accession>A0ACC2LSU4</accession>